<reference evidence="1 2" key="1">
    <citation type="submission" date="2021-03" db="EMBL/GenBank/DDBJ databases">
        <title>The first data on the complete genome of the tetrodotoxin-producing bacterium.</title>
        <authorList>
            <person name="Melnikova D.I."/>
            <person name="Nijland R."/>
            <person name="Magarlamov T.Y."/>
        </authorList>
    </citation>
    <scope>NUCLEOTIDE SEQUENCE [LARGE SCALE GENOMIC DNA]</scope>
    <source>
        <strain evidence="1 2">1839</strain>
    </source>
</reference>
<dbReference type="InterPro" id="IPR025906">
    <property type="entry name" value="YjfB_motility"/>
</dbReference>
<sequence length="57" mass="5781">MDIAALSMALSQSSASQSAGILLTKKALDTAEGNSAQLLKMIEAPHPNLGGTIDVKA</sequence>
<dbReference type="Proteomes" id="UP000679247">
    <property type="component" value="Chromosome"/>
</dbReference>
<evidence type="ECO:0000313" key="2">
    <source>
        <dbReference type="Proteomes" id="UP000679247"/>
    </source>
</evidence>
<proteinExistence type="predicted"/>
<evidence type="ECO:0000313" key="1">
    <source>
        <dbReference type="EMBL" id="QVY62697.1"/>
    </source>
</evidence>
<organism evidence="1 2">
    <name type="scientific">Cytobacillus gottheilii</name>
    <dbReference type="NCBI Taxonomy" id="859144"/>
    <lineage>
        <taxon>Bacteria</taxon>
        <taxon>Bacillati</taxon>
        <taxon>Bacillota</taxon>
        <taxon>Bacilli</taxon>
        <taxon>Bacillales</taxon>
        <taxon>Bacillaceae</taxon>
        <taxon>Cytobacillus</taxon>
    </lineage>
</organism>
<keyword evidence="2" id="KW-1185">Reference proteome</keyword>
<name>A0ABX8FFB6_9BACI</name>
<dbReference type="EMBL" id="CP071709">
    <property type="protein sequence ID" value="QVY62697.1"/>
    <property type="molecule type" value="Genomic_DNA"/>
</dbReference>
<dbReference type="RefSeq" id="WP_214478119.1">
    <property type="nucleotide sequence ID" value="NZ_CANKUS010000005.1"/>
</dbReference>
<gene>
    <name evidence="1" type="ORF">J1899_06495</name>
</gene>
<dbReference type="Pfam" id="PF14070">
    <property type="entry name" value="YjfB_motility"/>
    <property type="match status" value="1"/>
</dbReference>
<protein>
    <submittedName>
        <fullName evidence="1">YjfB family protein</fullName>
    </submittedName>
</protein>
<accession>A0ABX8FFB6</accession>